<keyword evidence="6" id="KW-1185">Reference proteome</keyword>
<dbReference type="InterPro" id="IPR025724">
    <property type="entry name" value="GAG-pre-integrase_dom"/>
</dbReference>
<dbReference type="Pfam" id="PF22936">
    <property type="entry name" value="Pol_BBD"/>
    <property type="match status" value="1"/>
</dbReference>
<keyword evidence="1" id="KW-0645">Protease</keyword>
<evidence type="ECO:0000259" key="3">
    <source>
        <dbReference type="Pfam" id="PF22936"/>
    </source>
</evidence>
<dbReference type="GO" id="GO:0006508">
    <property type="term" value="P:proteolysis"/>
    <property type="evidence" value="ECO:0007669"/>
    <property type="project" value="UniProtKB-KW"/>
</dbReference>
<feature type="domain" description="Retrovirus-related Pol polyprotein from transposon TNT 1-94-like beta-barrel" evidence="3">
    <location>
        <begin position="116"/>
        <end position="182"/>
    </location>
</feature>
<dbReference type="Pfam" id="PF13976">
    <property type="entry name" value="gag_pre-integrs"/>
    <property type="match status" value="1"/>
</dbReference>
<dbReference type="GO" id="GO:0003676">
    <property type="term" value="F:nucleic acid binding"/>
    <property type="evidence" value="ECO:0007669"/>
    <property type="project" value="InterPro"/>
</dbReference>
<dbReference type="InterPro" id="IPR054722">
    <property type="entry name" value="PolX-like_BBD"/>
</dbReference>
<gene>
    <name evidence="5" type="ORF">LIER_29479</name>
</gene>
<dbReference type="PANTHER" id="PTHR42648">
    <property type="entry name" value="TRANSPOSASE, PUTATIVE-RELATED"/>
    <property type="match status" value="1"/>
</dbReference>
<dbReference type="SUPFAM" id="SSF53098">
    <property type="entry name" value="Ribonuclease H-like"/>
    <property type="match status" value="1"/>
</dbReference>
<dbReference type="InterPro" id="IPR057670">
    <property type="entry name" value="SH3_retrovirus"/>
</dbReference>
<dbReference type="EMBL" id="BAABME010010167">
    <property type="protein sequence ID" value="GAA0176499.1"/>
    <property type="molecule type" value="Genomic_DNA"/>
</dbReference>
<evidence type="ECO:0000313" key="5">
    <source>
        <dbReference type="EMBL" id="GAA0176499.1"/>
    </source>
</evidence>
<feature type="domain" description="GAG-pre-integrase" evidence="2">
    <location>
        <begin position="216"/>
        <end position="277"/>
    </location>
</feature>
<dbReference type="Gene3D" id="3.30.420.10">
    <property type="entry name" value="Ribonuclease H-like superfamily/Ribonuclease H"/>
    <property type="match status" value="1"/>
</dbReference>
<dbReference type="Pfam" id="PF25597">
    <property type="entry name" value="SH3_retrovirus"/>
    <property type="match status" value="1"/>
</dbReference>
<name>A0AAV3RKV5_LITER</name>
<protein>
    <recommendedName>
        <fullName evidence="7">GAG-pre-integrase domain-containing protein</fullName>
    </recommendedName>
</protein>
<dbReference type="PANTHER" id="PTHR42648:SF31">
    <property type="entry name" value="RNA-DIRECTED DNA POLYMERASE"/>
    <property type="match status" value="1"/>
</dbReference>
<accession>A0AAV3RKV5</accession>
<dbReference type="InterPro" id="IPR012337">
    <property type="entry name" value="RNaseH-like_sf"/>
</dbReference>
<proteinExistence type="predicted"/>
<evidence type="ECO:0000256" key="1">
    <source>
        <dbReference type="ARBA" id="ARBA00022670"/>
    </source>
</evidence>
<sequence>MGHFEDTCYSKHGFPDKGGARLGRVQPCDGPAVGGRPSTGCGLGAMQAAPAPVVHAVVGEARSQPSSADSGRSGPLGRLFDTQWHNLLQLIGNSDSPPVDRLNGTFFCLPLDYRYGCLYHVTGFFDGLSNVGSMLECGVELPDGTRAPSTKFGSVYLSHELKLRNVLYVPQFNCNLMFVSQLIGDIDCVVQFAKNVCVIQDCRSRTLIGVGECRDGLYYFRNLPGLQALHVIQSASLELWHRRLGHPSAKIVQSLSFISRSSNFLNKACTTCHQAKHTRESFPLSTHKSSRPFELIHCDVWGPYRTVSSCGACYFLTIFDDYSRVVWIFLLLDKKEVFRYFLQFLAIIDRQFNSKFLGRVYINVAYLINRTPSSVLKTPYELLYGCPPTYSELRVFGSLCYAHDQKCRLDKFSSRSGKCVFVGYPYGKKGWRLYDLSSHEFFISRDVVFYENEFPYFSSATIVVPSIVTPAVSENVSEFGSDDGEMLDGPGLDGGVSDRVVAKLPDQSAVSVASGSGVPELVPAAPVSAGDSLVGSPAIGSSGDGFLGRGMRTKTPSTRLRDFVTSRVKIVSPSPVRPGEINVLVYVDSVILSLNNSAALLSFKEYELLGIEVAGSPKGIFLSQRKYTLYIIFDTGLLGAKPISFSLEQNHHLTRSESPLFGDVERYRRLVGRLLYLSFTRPDFRGSFVVPIHSCSSD</sequence>
<evidence type="ECO:0008006" key="7">
    <source>
        <dbReference type="Google" id="ProtNLM"/>
    </source>
</evidence>
<evidence type="ECO:0000259" key="2">
    <source>
        <dbReference type="Pfam" id="PF13976"/>
    </source>
</evidence>
<dbReference type="Proteomes" id="UP001454036">
    <property type="component" value="Unassembled WGS sequence"/>
</dbReference>
<dbReference type="InterPro" id="IPR036397">
    <property type="entry name" value="RNaseH_sf"/>
</dbReference>
<keyword evidence="1" id="KW-0378">Hydrolase</keyword>
<organism evidence="5 6">
    <name type="scientific">Lithospermum erythrorhizon</name>
    <name type="common">Purple gromwell</name>
    <name type="synonym">Lithospermum officinale var. erythrorhizon</name>
    <dbReference type="NCBI Taxonomy" id="34254"/>
    <lineage>
        <taxon>Eukaryota</taxon>
        <taxon>Viridiplantae</taxon>
        <taxon>Streptophyta</taxon>
        <taxon>Embryophyta</taxon>
        <taxon>Tracheophyta</taxon>
        <taxon>Spermatophyta</taxon>
        <taxon>Magnoliopsida</taxon>
        <taxon>eudicotyledons</taxon>
        <taxon>Gunneridae</taxon>
        <taxon>Pentapetalae</taxon>
        <taxon>asterids</taxon>
        <taxon>lamiids</taxon>
        <taxon>Boraginales</taxon>
        <taxon>Boraginaceae</taxon>
        <taxon>Boraginoideae</taxon>
        <taxon>Lithospermeae</taxon>
        <taxon>Lithospermum</taxon>
    </lineage>
</organism>
<dbReference type="InterPro" id="IPR039537">
    <property type="entry name" value="Retrotran_Ty1/copia-like"/>
</dbReference>
<comment type="caution">
    <text evidence="5">The sequence shown here is derived from an EMBL/GenBank/DDBJ whole genome shotgun (WGS) entry which is preliminary data.</text>
</comment>
<evidence type="ECO:0000313" key="6">
    <source>
        <dbReference type="Proteomes" id="UP001454036"/>
    </source>
</evidence>
<dbReference type="GO" id="GO:0008233">
    <property type="term" value="F:peptidase activity"/>
    <property type="evidence" value="ECO:0007669"/>
    <property type="project" value="UniProtKB-KW"/>
</dbReference>
<evidence type="ECO:0000259" key="4">
    <source>
        <dbReference type="Pfam" id="PF25597"/>
    </source>
</evidence>
<feature type="domain" description="Retroviral polymerase SH3-like" evidence="4">
    <location>
        <begin position="398"/>
        <end position="459"/>
    </location>
</feature>
<dbReference type="AlphaFoldDB" id="A0AAV3RKV5"/>
<reference evidence="5 6" key="1">
    <citation type="submission" date="2024-01" db="EMBL/GenBank/DDBJ databases">
        <title>The complete chloroplast genome sequence of Lithospermum erythrorhizon: insights into the phylogenetic relationship among Boraginaceae species and the maternal lineages of purple gromwells.</title>
        <authorList>
            <person name="Okada T."/>
            <person name="Watanabe K."/>
        </authorList>
    </citation>
    <scope>NUCLEOTIDE SEQUENCE [LARGE SCALE GENOMIC DNA]</scope>
</reference>